<dbReference type="AlphaFoldDB" id="A0A941I800"/>
<comment type="caution">
    <text evidence="3">The sequence shown here is derived from an EMBL/GenBank/DDBJ whole genome shotgun (WGS) entry which is preliminary data.</text>
</comment>
<accession>A0A941I800</accession>
<protein>
    <recommendedName>
        <fullName evidence="5">DUF4352 domain-containing protein</fullName>
    </recommendedName>
</protein>
<dbReference type="RefSeq" id="WP_051388383.1">
    <property type="nucleotide sequence ID" value="NZ_CP115959.1"/>
</dbReference>
<dbReference type="EMBL" id="JAGSOT010000006">
    <property type="protein sequence ID" value="MBR7795064.1"/>
    <property type="molecule type" value="Genomic_DNA"/>
</dbReference>
<name>A0A941I800_9BACI</name>
<dbReference type="Proteomes" id="UP000675284">
    <property type="component" value="Unassembled WGS sequence"/>
</dbReference>
<proteinExistence type="predicted"/>
<evidence type="ECO:0000313" key="4">
    <source>
        <dbReference type="Proteomes" id="UP000675284"/>
    </source>
</evidence>
<gene>
    <name evidence="3" type="ORF">KCX74_03290</name>
</gene>
<reference evidence="3" key="1">
    <citation type="submission" date="2021-04" db="EMBL/GenBank/DDBJ databases">
        <title>Isolation and polyphasic classification of algal microorganism.</title>
        <authorList>
            <person name="Wang S."/>
        </authorList>
    </citation>
    <scope>NUCLEOTIDE SEQUENCE</scope>
    <source>
        <strain evidence="3">720a</strain>
    </source>
</reference>
<keyword evidence="4" id="KW-1185">Reference proteome</keyword>
<feature type="signal peptide" evidence="2">
    <location>
        <begin position="1"/>
        <end position="20"/>
    </location>
</feature>
<evidence type="ECO:0008006" key="5">
    <source>
        <dbReference type="Google" id="ProtNLM"/>
    </source>
</evidence>
<dbReference type="PROSITE" id="PS51257">
    <property type="entry name" value="PROKAR_LIPOPROTEIN"/>
    <property type="match status" value="1"/>
</dbReference>
<organism evidence="3 4">
    <name type="scientific">Virgibacillus salarius</name>
    <dbReference type="NCBI Taxonomy" id="447199"/>
    <lineage>
        <taxon>Bacteria</taxon>
        <taxon>Bacillati</taxon>
        <taxon>Bacillota</taxon>
        <taxon>Bacilli</taxon>
        <taxon>Bacillales</taxon>
        <taxon>Bacillaceae</taxon>
        <taxon>Virgibacillus</taxon>
    </lineage>
</organism>
<keyword evidence="2" id="KW-0732">Signal</keyword>
<evidence type="ECO:0000256" key="1">
    <source>
        <dbReference type="SAM" id="MobiDB-lite"/>
    </source>
</evidence>
<feature type="chain" id="PRO_5039062909" description="DUF4352 domain-containing protein" evidence="2">
    <location>
        <begin position="21"/>
        <end position="227"/>
    </location>
</feature>
<evidence type="ECO:0000256" key="2">
    <source>
        <dbReference type="SAM" id="SignalP"/>
    </source>
</evidence>
<feature type="region of interest" description="Disordered" evidence="1">
    <location>
        <begin position="26"/>
        <end position="64"/>
    </location>
</feature>
<sequence>MIKWLLMLIAILVVFGCARHDENAEAENGAVNSEQKGKGMQAIKEEEKEVDQYINNPQAPDTRSLKEIGDTYEDEDGKVTLVASTDDSKRLEIGPIELTYKNLKVMEYRPALHLIDYFHQFTHHEDRFNYLKLQVKIQNKSEQTINVAPVSVLETSEGELKGFEDDFYLQELHGKLSPGQVKTGELAYILEKSDPEQLNSISITTSDVYEDNKQQAIEKGKKVELAF</sequence>
<evidence type="ECO:0000313" key="3">
    <source>
        <dbReference type="EMBL" id="MBR7795064.1"/>
    </source>
</evidence>